<comment type="caution">
    <text evidence="2">The sequence shown here is derived from an EMBL/GenBank/DDBJ whole genome shotgun (WGS) entry which is preliminary data.</text>
</comment>
<name>A0A545TSF4_9GAMM</name>
<keyword evidence="3" id="KW-1185">Reference proteome</keyword>
<evidence type="ECO:0000259" key="1">
    <source>
        <dbReference type="Pfam" id="PF12680"/>
    </source>
</evidence>
<sequence>MTDVVERFKRYYEIYDPDTLDDLDAVYSDDIEFRDPIHTLSGRIEVKAYLRDMARNLNSCRFFYLDEQVMPGVAFIKWNMHFSHPKLAGGKEVMVRGITEVRFNERIYYHEDFYDMGAMVYEHVPLLGRLVQWLRRRLAP</sequence>
<dbReference type="Pfam" id="PF12680">
    <property type="entry name" value="SnoaL_2"/>
    <property type="match status" value="1"/>
</dbReference>
<reference evidence="2 3" key="1">
    <citation type="submission" date="2019-06" db="EMBL/GenBank/DDBJ databases">
        <title>Whole genome sequence for Cellvibrionaceae sp. R142.</title>
        <authorList>
            <person name="Wang G."/>
        </authorList>
    </citation>
    <scope>NUCLEOTIDE SEQUENCE [LARGE SCALE GENOMIC DNA]</scope>
    <source>
        <strain evidence="2 3">R142</strain>
    </source>
</reference>
<organism evidence="2 3">
    <name type="scientific">Exilibacterium tricleocarpae</name>
    <dbReference type="NCBI Taxonomy" id="2591008"/>
    <lineage>
        <taxon>Bacteria</taxon>
        <taxon>Pseudomonadati</taxon>
        <taxon>Pseudomonadota</taxon>
        <taxon>Gammaproteobacteria</taxon>
        <taxon>Cellvibrionales</taxon>
        <taxon>Cellvibrionaceae</taxon>
        <taxon>Exilibacterium</taxon>
    </lineage>
</organism>
<dbReference type="Gene3D" id="3.10.450.50">
    <property type="match status" value="1"/>
</dbReference>
<gene>
    <name evidence="2" type="ORF">FKG94_10395</name>
</gene>
<dbReference type="OrthoDB" id="1115105at2"/>
<dbReference type="AlphaFoldDB" id="A0A545TSF4"/>
<protein>
    <submittedName>
        <fullName evidence="2">Nuclear transport factor 2 family protein</fullName>
    </submittedName>
</protein>
<dbReference type="Proteomes" id="UP000319732">
    <property type="component" value="Unassembled WGS sequence"/>
</dbReference>
<dbReference type="InterPro" id="IPR032710">
    <property type="entry name" value="NTF2-like_dom_sf"/>
</dbReference>
<evidence type="ECO:0000313" key="2">
    <source>
        <dbReference type="EMBL" id="TQV80071.1"/>
    </source>
</evidence>
<dbReference type="EMBL" id="VHSG01000010">
    <property type="protein sequence ID" value="TQV80071.1"/>
    <property type="molecule type" value="Genomic_DNA"/>
</dbReference>
<proteinExistence type="predicted"/>
<dbReference type="SUPFAM" id="SSF54427">
    <property type="entry name" value="NTF2-like"/>
    <property type="match status" value="1"/>
</dbReference>
<accession>A0A545TSF4</accession>
<evidence type="ECO:0000313" key="3">
    <source>
        <dbReference type="Proteomes" id="UP000319732"/>
    </source>
</evidence>
<dbReference type="RefSeq" id="WP_142904170.1">
    <property type="nucleotide sequence ID" value="NZ_ML660092.1"/>
</dbReference>
<feature type="domain" description="SnoaL-like" evidence="1">
    <location>
        <begin position="9"/>
        <end position="105"/>
    </location>
</feature>
<dbReference type="InterPro" id="IPR037401">
    <property type="entry name" value="SnoaL-like"/>
</dbReference>